<dbReference type="AlphaFoldDB" id="A0A9E7M954"/>
<feature type="domain" description="Cardiolipin synthase N-terminal" evidence="7">
    <location>
        <begin position="16"/>
        <end position="57"/>
    </location>
</feature>
<evidence type="ECO:0000313" key="9">
    <source>
        <dbReference type="Proteomes" id="UP001056425"/>
    </source>
</evidence>
<keyword evidence="9" id="KW-1185">Reference proteome</keyword>
<keyword evidence="3 6" id="KW-0812">Transmembrane</keyword>
<name>A0A9E7M954_9EURY</name>
<dbReference type="KEGG" id="thei:K1720_09150"/>
<evidence type="ECO:0000313" key="8">
    <source>
        <dbReference type="EMBL" id="USG99654.1"/>
    </source>
</evidence>
<dbReference type="RefSeq" id="WP_251948813.1">
    <property type="nucleotide sequence ID" value="NZ_CP080572.1"/>
</dbReference>
<keyword evidence="5 6" id="KW-0472">Membrane</keyword>
<feature type="transmembrane region" description="Helical" evidence="6">
    <location>
        <begin position="37"/>
        <end position="57"/>
    </location>
</feature>
<comment type="subcellular location">
    <subcellularLocation>
        <location evidence="1">Cell membrane</location>
        <topology evidence="1">Multi-pass membrane protein</topology>
    </subcellularLocation>
</comment>
<evidence type="ECO:0000256" key="3">
    <source>
        <dbReference type="ARBA" id="ARBA00022692"/>
    </source>
</evidence>
<evidence type="ECO:0000256" key="6">
    <source>
        <dbReference type="SAM" id="Phobius"/>
    </source>
</evidence>
<feature type="transmembrane region" description="Helical" evidence="6">
    <location>
        <begin position="6"/>
        <end position="25"/>
    </location>
</feature>
<evidence type="ECO:0000259" key="7">
    <source>
        <dbReference type="Pfam" id="PF13396"/>
    </source>
</evidence>
<evidence type="ECO:0000256" key="1">
    <source>
        <dbReference type="ARBA" id="ARBA00004651"/>
    </source>
</evidence>
<dbReference type="Proteomes" id="UP001056425">
    <property type="component" value="Chromosome"/>
</dbReference>
<evidence type="ECO:0000256" key="5">
    <source>
        <dbReference type="ARBA" id="ARBA00023136"/>
    </source>
</evidence>
<dbReference type="EMBL" id="CP080572">
    <property type="protein sequence ID" value="USG99654.1"/>
    <property type="molecule type" value="Genomic_DNA"/>
</dbReference>
<evidence type="ECO:0000256" key="4">
    <source>
        <dbReference type="ARBA" id="ARBA00022989"/>
    </source>
</evidence>
<gene>
    <name evidence="8" type="ORF">K1720_09150</name>
</gene>
<protein>
    <submittedName>
        <fullName evidence="8">PLDc N-terminal domain-containing protein</fullName>
    </submittedName>
</protein>
<organism evidence="8 9">
    <name type="scientific">Thermococcus argininiproducens</name>
    <dbReference type="NCBI Taxonomy" id="2866384"/>
    <lineage>
        <taxon>Archaea</taxon>
        <taxon>Methanobacteriati</taxon>
        <taxon>Methanobacteriota</taxon>
        <taxon>Thermococci</taxon>
        <taxon>Thermococcales</taxon>
        <taxon>Thermococcaceae</taxon>
        <taxon>Thermococcus</taxon>
    </lineage>
</organism>
<proteinExistence type="predicted"/>
<dbReference type="GeneID" id="72778512"/>
<keyword evidence="4 6" id="KW-1133">Transmembrane helix</keyword>
<evidence type="ECO:0000256" key="2">
    <source>
        <dbReference type="ARBA" id="ARBA00022475"/>
    </source>
</evidence>
<accession>A0A9E7M954</accession>
<reference evidence="8 9" key="1">
    <citation type="submission" date="2021-08" db="EMBL/GenBank/DDBJ databases">
        <title>Thermococcus onnuriiensis IOH2.</title>
        <authorList>
            <person name="Park Y.-J."/>
        </authorList>
    </citation>
    <scope>NUCLEOTIDE SEQUENCE [LARGE SCALE GENOMIC DNA]</scope>
    <source>
        <strain evidence="8 9">IOH2</strain>
    </source>
</reference>
<dbReference type="Pfam" id="PF13396">
    <property type="entry name" value="PLDc_N"/>
    <property type="match status" value="1"/>
</dbReference>
<dbReference type="InterPro" id="IPR027379">
    <property type="entry name" value="CLS_N"/>
</dbReference>
<dbReference type="GO" id="GO:0005886">
    <property type="term" value="C:plasma membrane"/>
    <property type="evidence" value="ECO:0007669"/>
    <property type="project" value="UniProtKB-SubCell"/>
</dbReference>
<keyword evidence="2" id="KW-1003">Cell membrane</keyword>
<sequence length="62" mass="7141">MLGSWWLISIIIGLLVTVWVIYDIVKNQKDMRTSKKVLWILVAFLFGVVGAIAYYLIVKRKG</sequence>